<feature type="compositionally biased region" description="Basic and acidic residues" evidence="3">
    <location>
        <begin position="60"/>
        <end position="69"/>
    </location>
</feature>
<dbReference type="PANTHER" id="PTHR47060:SF1">
    <property type="entry name" value="HOMEOBOX PROTEIN NOBOX"/>
    <property type="match status" value="1"/>
</dbReference>
<feature type="compositionally biased region" description="Pro residues" evidence="3">
    <location>
        <begin position="468"/>
        <end position="483"/>
    </location>
</feature>
<dbReference type="AlphaFoldDB" id="A0A4W5R8E1"/>
<feature type="compositionally biased region" description="Pro residues" evidence="3">
    <location>
        <begin position="368"/>
        <end position="378"/>
    </location>
</feature>
<keyword evidence="1 2" id="KW-0539">Nucleus</keyword>
<feature type="domain" description="Homeobox" evidence="4">
    <location>
        <begin position="290"/>
        <end position="350"/>
    </location>
</feature>
<feature type="compositionally biased region" description="Acidic residues" evidence="3">
    <location>
        <begin position="48"/>
        <end position="59"/>
    </location>
</feature>
<evidence type="ECO:0000259" key="4">
    <source>
        <dbReference type="PROSITE" id="PS50071"/>
    </source>
</evidence>
<reference evidence="6" key="1">
    <citation type="submission" date="2018-06" db="EMBL/GenBank/DDBJ databases">
        <title>Genome assembly of Danube salmon.</title>
        <authorList>
            <person name="Macqueen D.J."/>
            <person name="Gundappa M.K."/>
        </authorList>
    </citation>
    <scope>NUCLEOTIDE SEQUENCE [LARGE SCALE GENOMIC DNA]</scope>
</reference>
<evidence type="ECO:0000256" key="3">
    <source>
        <dbReference type="SAM" id="MobiDB-lite"/>
    </source>
</evidence>
<dbReference type="GeneTree" id="ENSGT00650000093445"/>
<dbReference type="PROSITE" id="PS50071">
    <property type="entry name" value="HOMEOBOX_2"/>
    <property type="match status" value="1"/>
</dbReference>
<dbReference type="Gene3D" id="1.10.10.60">
    <property type="entry name" value="Homeodomain-like"/>
    <property type="match status" value="1"/>
</dbReference>
<dbReference type="GO" id="GO:0000978">
    <property type="term" value="F:RNA polymerase II cis-regulatory region sequence-specific DNA binding"/>
    <property type="evidence" value="ECO:0007669"/>
    <property type="project" value="TreeGrafter"/>
</dbReference>
<name>A0A4W5R8E1_9TELE</name>
<feature type="region of interest" description="Disordered" evidence="3">
    <location>
        <begin position="30"/>
        <end position="172"/>
    </location>
</feature>
<dbReference type="STRING" id="62062.ENSHHUP00000080669"/>
<feature type="compositionally biased region" description="Acidic residues" evidence="3">
    <location>
        <begin position="87"/>
        <end position="110"/>
    </location>
</feature>
<sequence length="743" mass="81756">MLTGRRTVSKTTHLRRWSVQEVRVNDCPSLLCEEQEDEEEERYRGDDETGGEEGGEIEEWDKGQRGGERVEEEEEENGGEMEKNVEMGEDGVTEREEESEVVVDFEEEGGEMEKRQLRKRIWRAEKEKEVEEEEEAVAIEDRRGSEEEMKDRRERDREEKVEEEKKQKGVMEPSLSLDLVGVTTDPVGMTTTTHEDSGYLSSGMGFYCPPGPLLFNTQPEPPHPQPLLPSGVKRPHSVSPPPTKSLQVKVTRVYSTRRSIGYSARGRGQGLPLPLLPVVTMGDPSLLPSLPKKKTRTLYSTDQLEQLEGMFQEDHYPDGEKRKEIAATVGVTPQRIMVWFQNRRAKWRKASRSTVKPEHKQTCSRLPDPNPTPLLAPHPHPRAAAGHIAPFLPPAGLSLPPPPTTQALPSYSTLLASLSSSPTGRSGGERGLPSGPQGGSVEHLPPIMYSPPPLRRASLPLLATFLNPPTPTPTPPTPQPTPTSPFFMDVLEPHPPNLQTDSGSLFDYSSDLLSSSSSSVKMDPQHYLTSSHQGGATVSYQPQASRLAYLTPSPYLNPNPPEGSAPPPSYLTFGPGGGPGVVTYAAGGHTYFQAQTGGGQILLQSGLHGGITAYQSYPWDQLYSHPAVIQQRNQCSQFTTTTLGGRDHPTSSSYLPPTYYPRSHTHSQRPSHTLTHTSTQAQVLPPVSTLRPPHPRGVSAPQPRAPTPPLALLDPPTCVKAENESPPHIHSSHFHCDFSPILF</sequence>
<feature type="compositionally biased region" description="Low complexity" evidence="3">
    <location>
        <begin position="379"/>
        <end position="389"/>
    </location>
</feature>
<evidence type="ECO:0000313" key="6">
    <source>
        <dbReference type="Proteomes" id="UP000314982"/>
    </source>
</evidence>
<keyword evidence="1 2" id="KW-0371">Homeobox</keyword>
<reference evidence="5" key="3">
    <citation type="submission" date="2025-09" db="UniProtKB">
        <authorList>
            <consortium name="Ensembl"/>
        </authorList>
    </citation>
    <scope>IDENTIFICATION</scope>
</reference>
<dbReference type="Ensembl" id="ENSHHUT00000083247.1">
    <property type="protein sequence ID" value="ENSHHUP00000080669.1"/>
    <property type="gene ID" value="ENSHHUG00000046964.1"/>
</dbReference>
<dbReference type="PANTHER" id="PTHR47060">
    <property type="entry name" value="HOMEOBOX PROTEIN NOBOX"/>
    <property type="match status" value="1"/>
</dbReference>
<dbReference type="InterPro" id="IPR009057">
    <property type="entry name" value="Homeodomain-like_sf"/>
</dbReference>
<dbReference type="GO" id="GO:0005634">
    <property type="term" value="C:nucleus"/>
    <property type="evidence" value="ECO:0007669"/>
    <property type="project" value="UniProtKB-SubCell"/>
</dbReference>
<accession>A0A4W5R8E1</accession>
<evidence type="ECO:0000313" key="5">
    <source>
        <dbReference type="Ensembl" id="ENSHHUP00000080669.1"/>
    </source>
</evidence>
<organism evidence="5 6">
    <name type="scientific">Hucho hucho</name>
    <name type="common">huchen</name>
    <dbReference type="NCBI Taxonomy" id="62062"/>
    <lineage>
        <taxon>Eukaryota</taxon>
        <taxon>Metazoa</taxon>
        <taxon>Chordata</taxon>
        <taxon>Craniata</taxon>
        <taxon>Vertebrata</taxon>
        <taxon>Euteleostomi</taxon>
        <taxon>Actinopterygii</taxon>
        <taxon>Neopterygii</taxon>
        <taxon>Teleostei</taxon>
        <taxon>Protacanthopterygii</taxon>
        <taxon>Salmoniformes</taxon>
        <taxon>Salmonidae</taxon>
        <taxon>Salmoninae</taxon>
        <taxon>Hucho</taxon>
    </lineage>
</organism>
<feature type="region of interest" description="Disordered" evidence="3">
    <location>
        <begin position="467"/>
        <end position="497"/>
    </location>
</feature>
<dbReference type="CDD" id="cd00086">
    <property type="entry name" value="homeodomain"/>
    <property type="match status" value="1"/>
</dbReference>
<keyword evidence="1 2" id="KW-0238">DNA-binding</keyword>
<keyword evidence="6" id="KW-1185">Reference proteome</keyword>
<protein>
    <recommendedName>
        <fullName evidence="4">Homeobox domain-containing protein</fullName>
    </recommendedName>
</protein>
<feature type="region of interest" description="Disordered" evidence="3">
    <location>
        <begin position="416"/>
        <end position="444"/>
    </location>
</feature>
<feature type="compositionally biased region" description="Acidic residues" evidence="3">
    <location>
        <begin position="70"/>
        <end position="79"/>
    </location>
</feature>
<dbReference type="InterPro" id="IPR042988">
    <property type="entry name" value="NOBOX"/>
</dbReference>
<feature type="compositionally biased region" description="Polar residues" evidence="3">
    <location>
        <begin position="670"/>
        <end position="682"/>
    </location>
</feature>
<feature type="region of interest" description="Disordered" evidence="3">
    <location>
        <begin position="641"/>
        <end position="714"/>
    </location>
</feature>
<feature type="compositionally biased region" description="Basic and acidic residues" evidence="3">
    <location>
        <begin position="139"/>
        <end position="169"/>
    </location>
</feature>
<evidence type="ECO:0000256" key="1">
    <source>
        <dbReference type="PROSITE-ProRule" id="PRU00108"/>
    </source>
</evidence>
<feature type="region of interest" description="Disordered" evidence="3">
    <location>
        <begin position="350"/>
        <end position="389"/>
    </location>
</feature>
<feature type="region of interest" description="Disordered" evidence="3">
    <location>
        <begin position="217"/>
        <end position="246"/>
    </location>
</feature>
<dbReference type="InterPro" id="IPR001356">
    <property type="entry name" value="HD"/>
</dbReference>
<feature type="DNA-binding region" description="Homeobox" evidence="1">
    <location>
        <begin position="292"/>
        <end position="351"/>
    </location>
</feature>
<reference evidence="5" key="2">
    <citation type="submission" date="2025-08" db="UniProtKB">
        <authorList>
            <consortium name="Ensembl"/>
        </authorList>
    </citation>
    <scope>IDENTIFICATION</scope>
</reference>
<dbReference type="GO" id="GO:0000981">
    <property type="term" value="F:DNA-binding transcription factor activity, RNA polymerase II-specific"/>
    <property type="evidence" value="ECO:0007669"/>
    <property type="project" value="TreeGrafter"/>
</dbReference>
<comment type="subcellular location">
    <subcellularLocation>
        <location evidence="1 2">Nucleus</location>
    </subcellularLocation>
</comment>
<evidence type="ECO:0000256" key="2">
    <source>
        <dbReference type="RuleBase" id="RU000682"/>
    </source>
</evidence>
<dbReference type="Pfam" id="PF00046">
    <property type="entry name" value="Homeodomain"/>
    <property type="match status" value="1"/>
</dbReference>
<dbReference type="Proteomes" id="UP000314982">
    <property type="component" value="Unassembled WGS sequence"/>
</dbReference>
<dbReference type="SUPFAM" id="SSF46689">
    <property type="entry name" value="Homeodomain-like"/>
    <property type="match status" value="1"/>
</dbReference>
<dbReference type="SMART" id="SM00389">
    <property type="entry name" value="HOX"/>
    <property type="match status" value="1"/>
</dbReference>
<proteinExistence type="predicted"/>